<comment type="subunit">
    <text evidence="7">Homodimer. Binds to stalled ribosomes, contacting rRNA.</text>
</comment>
<dbReference type="InterPro" id="IPR045076">
    <property type="entry name" value="MutS"/>
</dbReference>
<dbReference type="HAMAP" id="MF_00092">
    <property type="entry name" value="MutS2"/>
    <property type="match status" value="1"/>
</dbReference>
<evidence type="ECO:0000256" key="7">
    <source>
        <dbReference type="HAMAP-Rule" id="MF_00092"/>
    </source>
</evidence>
<dbReference type="SUPFAM" id="SSF48334">
    <property type="entry name" value="DNA repair protein MutS, domain III"/>
    <property type="match status" value="1"/>
</dbReference>
<dbReference type="EC" id="3.6.4.-" evidence="7"/>
<gene>
    <name evidence="7" type="primary">mutS2</name>
    <name evidence="7" type="synonym">rqcU</name>
    <name evidence="11" type="ORF">QR721_08770</name>
</gene>
<dbReference type="InterPro" id="IPR046893">
    <property type="entry name" value="MSSS"/>
</dbReference>
<comment type="function">
    <text evidence="7">Acts as a ribosome collision sensor, splitting the ribosome into its 2 subunits. Detects stalled/collided 70S ribosomes which it binds and splits by an ATP-hydrolysis driven conformational change. Acts upstream of the ribosome quality control system (RQC), a ribosome-associated complex that mediates the extraction of incompletely synthesized nascent chains from stalled ribosomes and their subsequent degradation. Probably generates substrates for RQC.</text>
</comment>
<dbReference type="SUPFAM" id="SSF52540">
    <property type="entry name" value="P-loop containing nucleoside triphosphate hydrolases"/>
    <property type="match status" value="1"/>
</dbReference>
<keyword evidence="12" id="KW-1185">Reference proteome</keyword>
<name>A0ABY9KT72_9BACI</name>
<evidence type="ECO:0000256" key="6">
    <source>
        <dbReference type="ARBA" id="ARBA00023125"/>
    </source>
</evidence>
<dbReference type="InterPro" id="IPR027417">
    <property type="entry name" value="P-loop_NTPase"/>
</dbReference>
<evidence type="ECO:0000256" key="4">
    <source>
        <dbReference type="ARBA" id="ARBA00022840"/>
    </source>
</evidence>
<dbReference type="SMART" id="SM00533">
    <property type="entry name" value="MUTSd"/>
    <property type="match status" value="1"/>
</dbReference>
<dbReference type="GO" id="GO:0004519">
    <property type="term" value="F:endonuclease activity"/>
    <property type="evidence" value="ECO:0007669"/>
    <property type="project" value="UniProtKB-KW"/>
</dbReference>
<dbReference type="SMART" id="SM00534">
    <property type="entry name" value="MUTSac"/>
    <property type="match status" value="1"/>
</dbReference>
<evidence type="ECO:0000259" key="10">
    <source>
        <dbReference type="PROSITE" id="PS50828"/>
    </source>
</evidence>
<dbReference type="Pfam" id="PF00488">
    <property type="entry name" value="MutS_V"/>
    <property type="match status" value="1"/>
</dbReference>
<dbReference type="InterPro" id="IPR007696">
    <property type="entry name" value="DNA_mismatch_repair_MutS_core"/>
</dbReference>
<reference evidence="11" key="1">
    <citation type="submission" date="2023-06" db="EMBL/GenBank/DDBJ databases">
        <title>A Treasure from Seagulls: Isolation and Description of Aciduricobacillus qingdaonensis gen. nov., sp. nov., a Rare Obligately Uric Acid-utilizing Member in the Family Bacillaceae.</title>
        <authorList>
            <person name="Liu W."/>
            <person name="Wang B."/>
        </authorList>
    </citation>
    <scope>NUCLEOTIDE SEQUENCE</scope>
    <source>
        <strain evidence="11">44XB</strain>
    </source>
</reference>
<dbReference type="PIRSF" id="PIRSF005814">
    <property type="entry name" value="MutS_YshD"/>
    <property type="match status" value="1"/>
</dbReference>
<dbReference type="PANTHER" id="PTHR48466">
    <property type="entry name" value="OS10G0509000 PROTEIN-RELATED"/>
    <property type="match status" value="1"/>
</dbReference>
<evidence type="ECO:0000256" key="2">
    <source>
        <dbReference type="ARBA" id="ARBA00022741"/>
    </source>
</evidence>
<organism evidence="11 12">
    <name type="scientific">Aciduricibacillus chroicocephali</name>
    <dbReference type="NCBI Taxonomy" id="3054939"/>
    <lineage>
        <taxon>Bacteria</taxon>
        <taxon>Bacillati</taxon>
        <taxon>Bacillota</taxon>
        <taxon>Bacilli</taxon>
        <taxon>Bacillales</taxon>
        <taxon>Bacillaceae</taxon>
        <taxon>Aciduricibacillus</taxon>
    </lineage>
</organism>
<dbReference type="SUPFAM" id="SSF160443">
    <property type="entry name" value="SMR domain-like"/>
    <property type="match status" value="1"/>
</dbReference>
<dbReference type="EMBL" id="CP129113">
    <property type="protein sequence ID" value="WLV23735.1"/>
    <property type="molecule type" value="Genomic_DNA"/>
</dbReference>
<keyword evidence="2 7" id="KW-0547">Nucleotide-binding</keyword>
<dbReference type="InterPro" id="IPR005747">
    <property type="entry name" value="MutS2"/>
</dbReference>
<dbReference type="PANTHER" id="PTHR48466:SF2">
    <property type="entry name" value="OS10G0509000 PROTEIN"/>
    <property type="match status" value="1"/>
</dbReference>
<evidence type="ECO:0000256" key="5">
    <source>
        <dbReference type="ARBA" id="ARBA00022884"/>
    </source>
</evidence>
<dbReference type="Proteomes" id="UP001180087">
    <property type="component" value="Chromosome"/>
</dbReference>
<dbReference type="InterPro" id="IPR002625">
    <property type="entry name" value="Smr_dom"/>
</dbReference>
<keyword evidence="6 7" id="KW-0238">DNA-binding</keyword>
<feature type="region of interest" description="Disordered" evidence="9">
    <location>
        <begin position="616"/>
        <end position="639"/>
    </location>
</feature>
<keyword evidence="7 11" id="KW-0255">Endonuclease</keyword>
<dbReference type="Gene3D" id="3.40.50.300">
    <property type="entry name" value="P-loop containing nucleotide triphosphate hydrolases"/>
    <property type="match status" value="1"/>
</dbReference>
<dbReference type="EC" id="3.1.-.-" evidence="7"/>
<keyword evidence="7" id="KW-0540">Nuclease</keyword>
<dbReference type="InterPro" id="IPR000432">
    <property type="entry name" value="DNA_mismatch_repair_MutS_C"/>
</dbReference>
<feature type="binding site" evidence="7">
    <location>
        <begin position="330"/>
        <end position="337"/>
    </location>
    <ligand>
        <name>ATP</name>
        <dbReference type="ChEBI" id="CHEBI:30616"/>
    </ligand>
</feature>
<feature type="coiled-coil region" evidence="8">
    <location>
        <begin position="511"/>
        <end position="595"/>
    </location>
</feature>
<sequence length="784" mass="87584">MNERILRVAEFNKIAERLIQKAETTLGKELARKVHPASDIETVTHQLEETDEAYRIIGLNKSIPFGGIADIRASLQRSKIGSVLSAAECLDVAETIRGGRNVKTFLEALDDEVPLLLELSERIMPLRDLEQTIKNAIDDNAHVMDSASEKLRSIRSSIRTNENRIRERMDNFLKTKSSMLSDAIITIRNDRYVLPVKSEYRSAIGGIVHDQSSSGQTLFMEPRAVVDLNNNLQEAFAKESQEVERILSELTEKIAEHAGYLKENTRVLAQLDFIAARAKLSADMRAAKPKMNDQGYINMKEARHPLIPETQVVPNDIELGKDYTAIVITGPNTGGKTVTLKLVGLSILMAQSGIFVPAQDGLELAVFNEVFADIGDEQSIEQNLSTFSSHMTNIVSILEQFDDNSLILFDELGAGTDPQEGAALAMSILDKVIDSGARVLATTHYPELKAYGFNRPQVMNASVEFNVETLQPTYRLLLGVPGRSNAFEISKRLGLDVRIIDKARGMIGVESESVENMIASLETARRQAEKDYEEAHQILEQSEHIRRELQAEWRKYEKKRDHLYEQAEEKAAKALADAREEAEMIVDEIKSMRSNAVLKEHEWIEAKKMLEEAQPHLRKKTTKGQNASQGNKPAQTDELHPGDEVRLIMLNQKGVVAEKVNKKEYMVQVGAMKVKVKGKDLEFIKSQQQEPETPVTRTKGTTSYVKPEIDLRGERYEDALLRVEKYIDEAVLAGFPRVTIIHGKGTGALRKGVQDFVKTHPNVASARAGERGEGDTGVTVLELK</sequence>
<keyword evidence="5 7" id="KW-0694">RNA-binding</keyword>
<dbReference type="PROSITE" id="PS50828">
    <property type="entry name" value="SMR"/>
    <property type="match status" value="1"/>
</dbReference>
<dbReference type="InterPro" id="IPR036187">
    <property type="entry name" value="DNA_mismatch_repair_MutS_sf"/>
</dbReference>
<dbReference type="Pfam" id="PF01713">
    <property type="entry name" value="Smr"/>
    <property type="match status" value="1"/>
</dbReference>
<evidence type="ECO:0000256" key="1">
    <source>
        <dbReference type="ARBA" id="ARBA00022730"/>
    </source>
</evidence>
<proteinExistence type="inferred from homology"/>
<keyword evidence="4 7" id="KW-0067">ATP-binding</keyword>
<dbReference type="PROSITE" id="PS00486">
    <property type="entry name" value="DNA_MISMATCH_REPAIR_2"/>
    <property type="match status" value="1"/>
</dbReference>
<evidence type="ECO:0000256" key="3">
    <source>
        <dbReference type="ARBA" id="ARBA00022801"/>
    </source>
</evidence>
<evidence type="ECO:0000313" key="12">
    <source>
        <dbReference type="Proteomes" id="UP001180087"/>
    </source>
</evidence>
<protein>
    <recommendedName>
        <fullName evidence="7">Endonuclease MutS2</fullName>
        <ecNumber evidence="7">3.1.-.-</ecNumber>
    </recommendedName>
    <alternativeName>
        <fullName evidence="7">Ribosome-associated protein quality control-upstream factor</fullName>
        <shortName evidence="7">RQC-upstream factor</shortName>
        <shortName evidence="7">RqcU</shortName>
        <ecNumber evidence="7">3.6.4.-</ecNumber>
    </alternativeName>
</protein>
<keyword evidence="1 7" id="KW-0699">rRNA-binding</keyword>
<dbReference type="Gene3D" id="1.10.1420.10">
    <property type="match status" value="2"/>
</dbReference>
<evidence type="ECO:0000256" key="9">
    <source>
        <dbReference type="SAM" id="MobiDB-lite"/>
    </source>
</evidence>
<dbReference type="SMART" id="SM00463">
    <property type="entry name" value="SMR"/>
    <property type="match status" value="1"/>
</dbReference>
<dbReference type="RefSeq" id="WP_348026046.1">
    <property type="nucleotide sequence ID" value="NZ_CP129113.1"/>
</dbReference>
<keyword evidence="3 7" id="KW-0378">Hydrolase</keyword>
<dbReference type="CDD" id="cd03280">
    <property type="entry name" value="ABC_MutS2"/>
    <property type="match status" value="1"/>
</dbReference>
<dbReference type="NCBIfam" id="TIGR01069">
    <property type="entry name" value="mutS2"/>
    <property type="match status" value="1"/>
</dbReference>
<feature type="domain" description="Smr" evidence="10">
    <location>
        <begin position="709"/>
        <end position="784"/>
    </location>
</feature>
<comment type="function">
    <text evidence="7">Endonuclease that is involved in the suppression of homologous recombination and thus may have a key role in the control of bacterial genetic diversity.</text>
</comment>
<keyword evidence="8" id="KW-0175">Coiled coil</keyword>
<dbReference type="Pfam" id="PF20297">
    <property type="entry name" value="MSSS"/>
    <property type="match status" value="1"/>
</dbReference>
<evidence type="ECO:0000256" key="8">
    <source>
        <dbReference type="SAM" id="Coils"/>
    </source>
</evidence>
<feature type="compositionally biased region" description="Polar residues" evidence="9">
    <location>
        <begin position="623"/>
        <end position="634"/>
    </location>
</feature>
<dbReference type="Gene3D" id="3.30.1370.110">
    <property type="match status" value="1"/>
</dbReference>
<evidence type="ECO:0000313" key="11">
    <source>
        <dbReference type="EMBL" id="WLV23735.1"/>
    </source>
</evidence>
<accession>A0ABY9KT72</accession>
<dbReference type="InterPro" id="IPR036063">
    <property type="entry name" value="Smr_dom_sf"/>
</dbReference>
<comment type="similarity">
    <text evidence="7">Belongs to the DNA mismatch repair MutS family. MutS2 subfamily.</text>
</comment>